<evidence type="ECO:0000256" key="6">
    <source>
        <dbReference type="ARBA" id="ARBA00022553"/>
    </source>
</evidence>
<comment type="catalytic activity">
    <reaction evidence="18">
        <text>Ca(2+)(in) + ATP + H2O = Ca(2+)(out) + ADP + phosphate + H(+)</text>
        <dbReference type="Rhea" id="RHEA:18105"/>
        <dbReference type="ChEBI" id="CHEBI:15377"/>
        <dbReference type="ChEBI" id="CHEBI:15378"/>
        <dbReference type="ChEBI" id="CHEBI:29108"/>
        <dbReference type="ChEBI" id="CHEBI:30616"/>
        <dbReference type="ChEBI" id="CHEBI:43474"/>
        <dbReference type="ChEBI" id="CHEBI:456216"/>
        <dbReference type="EC" id="7.2.2.10"/>
    </reaction>
</comment>
<dbReference type="InterPro" id="IPR059000">
    <property type="entry name" value="ATPase_P-type_domA"/>
</dbReference>
<comment type="subcellular location">
    <subcellularLocation>
        <location evidence="1">Cell membrane</location>
        <topology evidence="1">Multi-pass membrane protein</topology>
    </subcellularLocation>
</comment>
<dbReference type="AlphaFoldDB" id="A0A429Y2H0"/>
<feature type="transmembrane region" description="Helical" evidence="19">
    <location>
        <begin position="835"/>
        <end position="855"/>
    </location>
</feature>
<dbReference type="GO" id="GO:0005886">
    <property type="term" value="C:plasma membrane"/>
    <property type="evidence" value="ECO:0007669"/>
    <property type="project" value="UniProtKB-SubCell"/>
</dbReference>
<dbReference type="RefSeq" id="WP_126049934.1">
    <property type="nucleotide sequence ID" value="NZ_QYTV02000003.1"/>
</dbReference>
<keyword evidence="22" id="KW-1185">Reference proteome</keyword>
<keyword evidence="6" id="KW-0597">Phosphoprotein</keyword>
<feature type="transmembrane region" description="Helical" evidence="19">
    <location>
        <begin position="244"/>
        <end position="262"/>
    </location>
</feature>
<evidence type="ECO:0000256" key="1">
    <source>
        <dbReference type="ARBA" id="ARBA00004651"/>
    </source>
</evidence>
<feature type="transmembrane region" description="Helical" evidence="19">
    <location>
        <begin position="694"/>
        <end position="715"/>
    </location>
</feature>
<keyword evidence="15 19" id="KW-1133">Transmembrane helix</keyword>
<reference evidence="21" key="1">
    <citation type="submission" date="2018-12" db="EMBL/GenBank/DDBJ databases">
        <authorList>
            <person name="Sun L."/>
            <person name="Chen Z."/>
        </authorList>
    </citation>
    <scope>NUCLEOTIDE SEQUENCE [LARGE SCALE GENOMIC DNA]</scope>
    <source>
        <strain evidence="21">3-2-2</strain>
    </source>
</reference>
<feature type="transmembrane region" description="Helical" evidence="19">
    <location>
        <begin position="268"/>
        <end position="294"/>
    </location>
</feature>
<keyword evidence="17 19" id="KW-0472">Membrane</keyword>
<dbReference type="CDD" id="cd02089">
    <property type="entry name" value="P-type_ATPase_Ca_prok"/>
    <property type="match status" value="1"/>
</dbReference>
<dbReference type="InterPro" id="IPR036412">
    <property type="entry name" value="HAD-like_sf"/>
</dbReference>
<gene>
    <name evidence="21" type="ORF">D4T97_009345</name>
</gene>
<dbReference type="NCBIfam" id="TIGR01494">
    <property type="entry name" value="ATPase_P-type"/>
    <property type="match status" value="4"/>
</dbReference>
<comment type="caution">
    <text evidence="21">The sequence shown here is derived from an EMBL/GenBank/DDBJ whole genome shotgun (WGS) entry which is preliminary data.</text>
</comment>
<dbReference type="SUPFAM" id="SSF81660">
    <property type="entry name" value="Metal cation-transporting ATPase, ATP-binding domain N"/>
    <property type="match status" value="1"/>
</dbReference>
<feature type="transmembrane region" description="Helical" evidence="19">
    <location>
        <begin position="48"/>
        <end position="71"/>
    </location>
</feature>
<dbReference type="InterPro" id="IPR044492">
    <property type="entry name" value="P_typ_ATPase_HD_dom"/>
</dbReference>
<dbReference type="PRINTS" id="PR00120">
    <property type="entry name" value="HATPASE"/>
</dbReference>
<evidence type="ECO:0000256" key="10">
    <source>
        <dbReference type="ARBA" id="ARBA00022741"/>
    </source>
</evidence>
<dbReference type="EMBL" id="QYTV02000003">
    <property type="protein sequence ID" value="RST75435.1"/>
    <property type="molecule type" value="Genomic_DNA"/>
</dbReference>
<dbReference type="InterPro" id="IPR023214">
    <property type="entry name" value="HAD_sf"/>
</dbReference>
<evidence type="ECO:0000256" key="13">
    <source>
        <dbReference type="ARBA" id="ARBA00022842"/>
    </source>
</evidence>
<evidence type="ECO:0000256" key="5">
    <source>
        <dbReference type="ARBA" id="ARBA00022475"/>
    </source>
</evidence>
<dbReference type="GO" id="GO:0005524">
    <property type="term" value="F:ATP binding"/>
    <property type="evidence" value="ECO:0007669"/>
    <property type="project" value="UniProtKB-KW"/>
</dbReference>
<evidence type="ECO:0000256" key="12">
    <source>
        <dbReference type="ARBA" id="ARBA00022840"/>
    </source>
</evidence>
<dbReference type="Gene3D" id="3.40.50.1000">
    <property type="entry name" value="HAD superfamily/HAD-like"/>
    <property type="match status" value="1"/>
</dbReference>
<dbReference type="FunFam" id="1.20.1110.10:FF:000065">
    <property type="entry name" value="Sarcoplasmic/endoplasmic reticulum calcium ATPase 1"/>
    <property type="match status" value="1"/>
</dbReference>
<dbReference type="PROSITE" id="PS00154">
    <property type="entry name" value="ATPASE_E1_E2"/>
    <property type="match status" value="1"/>
</dbReference>
<keyword evidence="7" id="KW-0109">Calcium transport</keyword>
<keyword evidence="16" id="KW-0406">Ion transport</keyword>
<dbReference type="InterPro" id="IPR050510">
    <property type="entry name" value="Cation_transp_ATPase_P-type"/>
</dbReference>
<dbReference type="GO" id="GO:0036376">
    <property type="term" value="P:sodium ion export across plasma membrane"/>
    <property type="evidence" value="ECO:0007669"/>
    <property type="project" value="TreeGrafter"/>
</dbReference>
<evidence type="ECO:0000256" key="7">
    <source>
        <dbReference type="ARBA" id="ARBA00022568"/>
    </source>
</evidence>
<dbReference type="GO" id="GO:0005391">
    <property type="term" value="F:P-type sodium:potassium-exchanging transporter activity"/>
    <property type="evidence" value="ECO:0007669"/>
    <property type="project" value="TreeGrafter"/>
</dbReference>
<evidence type="ECO:0000256" key="19">
    <source>
        <dbReference type="SAM" id="Phobius"/>
    </source>
</evidence>
<dbReference type="PANTHER" id="PTHR43294:SF21">
    <property type="entry name" value="CATION TRANSPORTING ATPASE"/>
    <property type="match status" value="1"/>
</dbReference>
<dbReference type="GO" id="GO:0030007">
    <property type="term" value="P:intracellular potassium ion homeostasis"/>
    <property type="evidence" value="ECO:0007669"/>
    <property type="project" value="TreeGrafter"/>
</dbReference>
<dbReference type="SFLD" id="SFLDS00003">
    <property type="entry name" value="Haloacid_Dehalogenase"/>
    <property type="match status" value="1"/>
</dbReference>
<dbReference type="GO" id="GO:0016887">
    <property type="term" value="F:ATP hydrolysis activity"/>
    <property type="evidence" value="ECO:0007669"/>
    <property type="project" value="InterPro"/>
</dbReference>
<dbReference type="SFLD" id="SFLDG00002">
    <property type="entry name" value="C1.7:_P-type_atpase_like"/>
    <property type="match status" value="1"/>
</dbReference>
<evidence type="ECO:0000256" key="2">
    <source>
        <dbReference type="ARBA" id="ARBA00005675"/>
    </source>
</evidence>
<evidence type="ECO:0000256" key="3">
    <source>
        <dbReference type="ARBA" id="ARBA00012790"/>
    </source>
</evidence>
<dbReference type="GO" id="GO:0046872">
    <property type="term" value="F:metal ion binding"/>
    <property type="evidence" value="ECO:0007669"/>
    <property type="project" value="UniProtKB-KW"/>
</dbReference>
<dbReference type="Pfam" id="PF00690">
    <property type="entry name" value="Cation_ATPase_N"/>
    <property type="match status" value="1"/>
</dbReference>
<accession>A0A429Y2H0</accession>
<dbReference type="SMART" id="SM00831">
    <property type="entry name" value="Cation_ATPase_N"/>
    <property type="match status" value="1"/>
</dbReference>
<dbReference type="SUPFAM" id="SSF81653">
    <property type="entry name" value="Calcium ATPase, transduction domain A"/>
    <property type="match status" value="1"/>
</dbReference>
<dbReference type="InterPro" id="IPR023299">
    <property type="entry name" value="ATPase_P-typ_cyto_dom_N"/>
</dbReference>
<dbReference type="Proteomes" id="UP000287156">
    <property type="component" value="Unassembled WGS sequence"/>
</dbReference>
<dbReference type="InterPro" id="IPR008250">
    <property type="entry name" value="ATPase_P-typ_transduc_dom_A_sf"/>
</dbReference>
<dbReference type="InterPro" id="IPR006068">
    <property type="entry name" value="ATPase_P-typ_cation-transptr_C"/>
</dbReference>
<feature type="transmembrane region" description="Helical" evidence="19">
    <location>
        <begin position="771"/>
        <end position="791"/>
    </location>
</feature>
<evidence type="ECO:0000256" key="14">
    <source>
        <dbReference type="ARBA" id="ARBA00022967"/>
    </source>
</evidence>
<dbReference type="SUPFAM" id="SSF56784">
    <property type="entry name" value="HAD-like"/>
    <property type="match status" value="1"/>
</dbReference>
<keyword evidence="12" id="KW-0067">ATP-binding</keyword>
<evidence type="ECO:0000313" key="21">
    <source>
        <dbReference type="EMBL" id="RST75435.1"/>
    </source>
</evidence>
<evidence type="ECO:0000256" key="8">
    <source>
        <dbReference type="ARBA" id="ARBA00022692"/>
    </source>
</evidence>
<protein>
    <recommendedName>
        <fullName evidence="3">P-type Ca(2+) transporter</fullName>
        <ecNumber evidence="3">7.2.2.10</ecNumber>
    </recommendedName>
</protein>
<keyword evidence="8 19" id="KW-0812">Transmembrane</keyword>
<dbReference type="FunFam" id="3.40.50.1000:FF:000028">
    <property type="entry name" value="Calcium-transporting P-type ATPase, putative"/>
    <property type="match status" value="1"/>
</dbReference>
<evidence type="ECO:0000256" key="11">
    <source>
        <dbReference type="ARBA" id="ARBA00022837"/>
    </source>
</evidence>
<dbReference type="Gene3D" id="2.70.150.10">
    <property type="entry name" value="Calcium-transporting ATPase, cytoplasmic transduction domain A"/>
    <property type="match status" value="1"/>
</dbReference>
<dbReference type="InterPro" id="IPR018303">
    <property type="entry name" value="ATPase_P-typ_P_site"/>
</dbReference>
<dbReference type="PRINTS" id="PR00119">
    <property type="entry name" value="CATATPASE"/>
</dbReference>
<evidence type="ECO:0000256" key="16">
    <source>
        <dbReference type="ARBA" id="ARBA00023065"/>
    </source>
</evidence>
<keyword evidence="4" id="KW-0813">Transport</keyword>
<dbReference type="Gene3D" id="1.20.1110.10">
    <property type="entry name" value="Calcium-transporting ATPase, transmembrane domain"/>
    <property type="match status" value="1"/>
</dbReference>
<dbReference type="OrthoDB" id="9813266at2"/>
<evidence type="ECO:0000256" key="4">
    <source>
        <dbReference type="ARBA" id="ARBA00022448"/>
    </source>
</evidence>
<name>A0A429Y2H0_9BACI</name>
<keyword evidence="9" id="KW-0479">Metal-binding</keyword>
<dbReference type="Pfam" id="PF13246">
    <property type="entry name" value="Cation_ATPase"/>
    <property type="match status" value="1"/>
</dbReference>
<dbReference type="InterPro" id="IPR023298">
    <property type="entry name" value="ATPase_P-typ_TM_dom_sf"/>
</dbReference>
<keyword evidence="13" id="KW-0460">Magnesium</keyword>
<keyword evidence="5" id="KW-1003">Cell membrane</keyword>
<feature type="transmembrane region" description="Helical" evidence="19">
    <location>
        <begin position="721"/>
        <end position="743"/>
    </location>
</feature>
<evidence type="ECO:0000313" key="22">
    <source>
        <dbReference type="Proteomes" id="UP000287156"/>
    </source>
</evidence>
<proteinExistence type="inferred from homology"/>
<comment type="similarity">
    <text evidence="2">Belongs to the cation transport ATPase (P-type) (TC 3.A.3) family. Type IIA subfamily.</text>
</comment>
<dbReference type="InterPro" id="IPR001757">
    <property type="entry name" value="P_typ_ATPase"/>
</dbReference>
<organism evidence="21 22">
    <name type="scientific">Siminovitchia acidinfaciens</name>
    <dbReference type="NCBI Taxonomy" id="2321395"/>
    <lineage>
        <taxon>Bacteria</taxon>
        <taxon>Bacillati</taxon>
        <taxon>Bacillota</taxon>
        <taxon>Bacilli</taxon>
        <taxon>Bacillales</taxon>
        <taxon>Bacillaceae</taxon>
        <taxon>Siminovitchia</taxon>
    </lineage>
</organism>
<dbReference type="EC" id="7.2.2.10" evidence="3"/>
<keyword evidence="10" id="KW-0547">Nucleotide-binding</keyword>
<dbReference type="Gene3D" id="3.40.1110.10">
    <property type="entry name" value="Calcium-transporting ATPase, cytoplasmic domain N"/>
    <property type="match status" value="1"/>
</dbReference>
<dbReference type="PANTHER" id="PTHR43294">
    <property type="entry name" value="SODIUM/POTASSIUM-TRANSPORTING ATPASE SUBUNIT ALPHA"/>
    <property type="match status" value="1"/>
</dbReference>
<dbReference type="SUPFAM" id="SSF81665">
    <property type="entry name" value="Calcium ATPase, transmembrane domain M"/>
    <property type="match status" value="1"/>
</dbReference>
<dbReference type="GO" id="GO:1902600">
    <property type="term" value="P:proton transmembrane transport"/>
    <property type="evidence" value="ECO:0007669"/>
    <property type="project" value="TreeGrafter"/>
</dbReference>
<feature type="domain" description="Cation-transporting P-type ATPase N-terminal" evidence="20">
    <location>
        <begin position="2"/>
        <end position="76"/>
    </location>
</feature>
<feature type="transmembrane region" description="Helical" evidence="19">
    <location>
        <begin position="797"/>
        <end position="814"/>
    </location>
</feature>
<feature type="transmembrane region" description="Helical" evidence="19">
    <location>
        <begin position="870"/>
        <end position="889"/>
    </location>
</feature>
<keyword evidence="11" id="KW-0106">Calcium</keyword>
<sequence length="893" mass="97132">MIYHQMDENEAAKSLHTNTKTGLSTQLADERRKKVGRNELSEGEKQSAILLFFSQFKDFMVLVLLAATLISGLLGEYVDAVAIMVIVLINGLLGFIQERKAEKSLQALKNLSAPKVAVLRDGRWSKIDSKEAVPGDILKFSSGDRIGADLRIIVFNNLEIEESALTGESIPSQKHSHPILDDNPSLGDLNNMAFMGTMVTRGNGIGIVTATGMNTAMGKIAGMIQTAETVMTPLQRRLDQLGKILITVALLLTVMVVLAGIFHGHDIYTMFLAGVSLAVAAIPEGLPAIVTVALSLGVQRMIRKNAIVRKLPAVETLGCASVICSDKTGTMTQNKMTVTHLWGGGKTWTVTGSGYDSSGDFFDMERKVEVEREKTLHQLLTFGTLCNNAEIKLSGADLIVEGDPTEGALLIAGAKAGLEKASLLQQFTIEKEYPFDSARKMMSVIVKSPSGDRFVVTKGAPDVLALKSDAILWDGKQKVFSGQTVQEVNDAVKQLASMALRTIAIAYKPMKGKIPEKAEDVECNLTLIGLQGMIDPPRAEVKAAVKECRGAGIKTVMITGDHVDTACAIARQLGILSKSTKESEVMDGRRLNELSVKELEAVVEGISVFARVSPEHKLKIVNALQNRGHIVAMTGDGVNDAPAIKSADIGIAMGITGTDVAKEASSLILLDDNFATIKAAIKEGRNIYENIRKFIRYLLASNVGEILVMLFAMLMSLPLPLVPIQILWVNLVTDGLPAMALGLDQPEENVMQRNPRHPKEGVFARGLGWKILSRGFLIGLVTLVAFVIVYHRNPNDLPYAQTVAFATLVMAQLIHVFDCRSEISIFSRNPFENKYLVWAVISSALLMFVVIYVPVFQPIFHTVAIEPRDWLLVLGMSAVPTFLLAGTFFSRKR</sequence>
<dbReference type="GO" id="GO:0006883">
    <property type="term" value="P:intracellular sodium ion homeostasis"/>
    <property type="evidence" value="ECO:0007669"/>
    <property type="project" value="TreeGrafter"/>
</dbReference>
<evidence type="ECO:0000256" key="9">
    <source>
        <dbReference type="ARBA" id="ARBA00022723"/>
    </source>
</evidence>
<dbReference type="GO" id="GO:1990573">
    <property type="term" value="P:potassium ion import across plasma membrane"/>
    <property type="evidence" value="ECO:0007669"/>
    <property type="project" value="TreeGrafter"/>
</dbReference>
<dbReference type="SFLD" id="SFLDF00027">
    <property type="entry name" value="p-type_atpase"/>
    <property type="match status" value="1"/>
</dbReference>
<dbReference type="InterPro" id="IPR004014">
    <property type="entry name" value="ATPase_P-typ_cation-transptr_N"/>
</dbReference>
<dbReference type="GO" id="GO:0005388">
    <property type="term" value="F:P-type calcium transporter activity"/>
    <property type="evidence" value="ECO:0007669"/>
    <property type="project" value="UniProtKB-EC"/>
</dbReference>
<evidence type="ECO:0000256" key="18">
    <source>
        <dbReference type="ARBA" id="ARBA00048694"/>
    </source>
</evidence>
<dbReference type="Pfam" id="PF00689">
    <property type="entry name" value="Cation_ATPase_C"/>
    <property type="match status" value="1"/>
</dbReference>
<evidence type="ECO:0000259" key="20">
    <source>
        <dbReference type="SMART" id="SM00831"/>
    </source>
</evidence>
<evidence type="ECO:0000256" key="17">
    <source>
        <dbReference type="ARBA" id="ARBA00023136"/>
    </source>
</evidence>
<feature type="transmembrane region" description="Helical" evidence="19">
    <location>
        <begin position="77"/>
        <end position="96"/>
    </location>
</feature>
<keyword evidence="14" id="KW-1278">Translocase</keyword>
<evidence type="ECO:0000256" key="15">
    <source>
        <dbReference type="ARBA" id="ARBA00022989"/>
    </source>
</evidence>
<dbReference type="FunFam" id="2.70.150.10:FF:000016">
    <property type="entry name" value="Calcium-transporting P-type ATPase putative"/>
    <property type="match status" value="1"/>
</dbReference>
<dbReference type="Pfam" id="PF00122">
    <property type="entry name" value="E1-E2_ATPase"/>
    <property type="match status" value="1"/>
</dbReference>